<evidence type="ECO:0000256" key="19">
    <source>
        <dbReference type="ARBA" id="ARBA00023136"/>
    </source>
</evidence>
<comment type="catalytic activity">
    <reaction evidence="30">
        <text>(3S)-hydroxyoctanoyl-CoA + NAD(+) = 3-oxooctanoyl-CoA + NADH + H(+)</text>
        <dbReference type="Rhea" id="RHEA:31195"/>
        <dbReference type="ChEBI" id="CHEBI:15378"/>
        <dbReference type="ChEBI" id="CHEBI:57540"/>
        <dbReference type="ChEBI" id="CHEBI:57945"/>
        <dbReference type="ChEBI" id="CHEBI:62617"/>
        <dbReference type="ChEBI" id="CHEBI:62619"/>
    </reaction>
    <physiologicalReaction direction="left-to-right" evidence="30">
        <dbReference type="Rhea" id="RHEA:31196"/>
    </physiologicalReaction>
</comment>
<feature type="compositionally biased region" description="Polar residues" evidence="43">
    <location>
        <begin position="296"/>
        <end position="308"/>
    </location>
</feature>
<dbReference type="GO" id="GO:0016507">
    <property type="term" value="C:mitochondrial fatty acid beta-oxidation multienzyme complex"/>
    <property type="evidence" value="ECO:0007669"/>
    <property type="project" value="InterPro"/>
</dbReference>
<feature type="region of interest" description="Disordered" evidence="43">
    <location>
        <begin position="249"/>
        <end position="308"/>
    </location>
</feature>
<dbReference type="PROSITE" id="PS01073">
    <property type="entry name" value="RIBOSOMAL_L24E"/>
    <property type="match status" value="1"/>
</dbReference>
<evidence type="ECO:0000256" key="29">
    <source>
        <dbReference type="ARBA" id="ARBA00051877"/>
    </source>
</evidence>
<organism evidence="48 49">
    <name type="scientific">Meloidogyne floridensis</name>
    <dbReference type="NCBI Taxonomy" id="298350"/>
    <lineage>
        <taxon>Eukaryota</taxon>
        <taxon>Metazoa</taxon>
        <taxon>Ecdysozoa</taxon>
        <taxon>Nematoda</taxon>
        <taxon>Chromadorea</taxon>
        <taxon>Rhabditida</taxon>
        <taxon>Tylenchina</taxon>
        <taxon>Tylenchomorpha</taxon>
        <taxon>Tylenchoidea</taxon>
        <taxon>Meloidogynidae</taxon>
        <taxon>Meloidogyninae</taxon>
        <taxon>Meloidogyne</taxon>
    </lineage>
</organism>
<dbReference type="InterPro" id="IPR029045">
    <property type="entry name" value="ClpP/crotonase-like_dom_sf"/>
</dbReference>
<dbReference type="InterPro" id="IPR038630">
    <property type="entry name" value="L24e/L24_sf"/>
</dbReference>
<evidence type="ECO:0000256" key="8">
    <source>
        <dbReference type="ARBA" id="ARBA00022481"/>
    </source>
</evidence>
<dbReference type="InterPro" id="IPR006108">
    <property type="entry name" value="3HC_DH_C"/>
</dbReference>
<evidence type="ECO:0000313" key="48">
    <source>
        <dbReference type="Proteomes" id="UP000887560"/>
    </source>
</evidence>
<evidence type="ECO:0000256" key="21">
    <source>
        <dbReference type="ARBA" id="ARBA00023268"/>
    </source>
</evidence>
<evidence type="ECO:0000256" key="34">
    <source>
        <dbReference type="ARBA" id="ARBA00052945"/>
    </source>
</evidence>
<dbReference type="PANTHER" id="PTHR43612">
    <property type="entry name" value="TRIFUNCTIONAL ENZYME SUBUNIT ALPHA"/>
    <property type="match status" value="1"/>
</dbReference>
<evidence type="ECO:0000256" key="12">
    <source>
        <dbReference type="ARBA" id="ARBA00022832"/>
    </source>
</evidence>
<evidence type="ECO:0000256" key="36">
    <source>
        <dbReference type="ARBA" id="ARBA00062153"/>
    </source>
</evidence>
<feature type="compositionally biased region" description="Polar residues" evidence="43">
    <location>
        <begin position="1"/>
        <end position="13"/>
    </location>
</feature>
<evidence type="ECO:0000256" key="1">
    <source>
        <dbReference type="ARBA" id="ARBA00000469"/>
    </source>
</evidence>
<dbReference type="EC" id="4.2.1.17" evidence="7"/>
<keyword evidence="20" id="KW-0456">Lyase</keyword>
<dbReference type="InterPro" id="IPR023442">
    <property type="entry name" value="Ribosomal_eL24_CS"/>
</dbReference>
<evidence type="ECO:0000256" key="11">
    <source>
        <dbReference type="ARBA" id="ARBA00022792"/>
    </source>
</evidence>
<dbReference type="InterPro" id="IPR050136">
    <property type="entry name" value="FA_oxidation_alpha_subunit"/>
</dbReference>
<evidence type="ECO:0000256" key="24">
    <source>
        <dbReference type="ARBA" id="ARBA00048361"/>
    </source>
</evidence>
<dbReference type="Pfam" id="PF02737">
    <property type="entry name" value="3HCDH_N"/>
    <property type="match status" value="1"/>
</dbReference>
<evidence type="ECO:0000256" key="27">
    <source>
        <dbReference type="ARBA" id="ARBA00050446"/>
    </source>
</evidence>
<evidence type="ECO:0000256" key="26">
    <source>
        <dbReference type="ARBA" id="ARBA00050222"/>
    </source>
</evidence>
<name>A0A915NTS3_9BILA</name>
<accession>A0A915NTS3</accession>
<dbReference type="InterPro" id="IPR008927">
    <property type="entry name" value="6-PGluconate_DH-like_C_sf"/>
</dbReference>
<comment type="catalytic activity">
    <reaction evidence="23">
        <text>(3S)-hydroxyhexadecanoyl-CoA + NAD(+) = 3-oxohexadecanoyl-CoA + NADH + H(+)</text>
        <dbReference type="Rhea" id="RHEA:31159"/>
        <dbReference type="ChEBI" id="CHEBI:15378"/>
        <dbReference type="ChEBI" id="CHEBI:57349"/>
        <dbReference type="ChEBI" id="CHEBI:57540"/>
        <dbReference type="ChEBI" id="CHEBI:57945"/>
        <dbReference type="ChEBI" id="CHEBI:62613"/>
    </reaction>
    <physiologicalReaction direction="left-to-right" evidence="23">
        <dbReference type="Rhea" id="RHEA:31160"/>
    </physiologicalReaction>
</comment>
<keyword evidence="14" id="KW-0007">Acetylation</keyword>
<feature type="active site" description="For hydroxyacyl-coenzyme A dehydrogenase activity" evidence="41">
    <location>
        <position position="787"/>
    </location>
</feature>
<comment type="catalytic activity">
    <reaction evidence="33">
        <text>1'-[1,2-di-(9Z,12Z-octadecadienoyl)-sn-glycero-3-phospho]-3'-[1-(9Z,12Z-octadecadienoyl)-sn-glycero-3-phospho]-glycerol + (9Z)-octadecenoyl-CoA = 1'-[1,2-di-(9Z,12Z-octadecadienoyl)-sn-glycero-3-phospho]-3'-[1-(9Z,12Z-octadecadienoyl)-2-(9Z-octadecenoyl)-sn-glycero-3-phospho]-glycerol + CoA</text>
        <dbReference type="Rhea" id="RHEA:43676"/>
        <dbReference type="ChEBI" id="CHEBI:57287"/>
        <dbReference type="ChEBI" id="CHEBI:57387"/>
        <dbReference type="ChEBI" id="CHEBI:83580"/>
        <dbReference type="ChEBI" id="CHEBI:83582"/>
    </reaction>
    <physiologicalReaction direction="left-to-right" evidence="33">
        <dbReference type="Rhea" id="RHEA:43677"/>
    </physiologicalReaction>
</comment>
<comment type="catalytic activity">
    <reaction evidence="1">
        <text>(3S)-hydroxyhexadecanoyl-CoA = (2E)-hexadecenoyl-CoA + H2O</text>
        <dbReference type="Rhea" id="RHEA:31163"/>
        <dbReference type="ChEBI" id="CHEBI:15377"/>
        <dbReference type="ChEBI" id="CHEBI:61526"/>
        <dbReference type="ChEBI" id="CHEBI:62613"/>
    </reaction>
    <physiologicalReaction direction="right-to-left" evidence="1">
        <dbReference type="Rhea" id="RHEA:31165"/>
    </physiologicalReaction>
</comment>
<evidence type="ECO:0000256" key="14">
    <source>
        <dbReference type="ARBA" id="ARBA00022990"/>
    </source>
</evidence>
<evidence type="ECO:0000256" key="9">
    <source>
        <dbReference type="ARBA" id="ARBA00022553"/>
    </source>
</evidence>
<keyword evidence="10" id="KW-0808">Transferase</keyword>
<evidence type="ECO:0000256" key="40">
    <source>
        <dbReference type="ARBA" id="ARBA00083277"/>
    </source>
</evidence>
<comment type="similarity">
    <text evidence="4">Belongs to the eukaryotic ribosomal protein eL24 family.</text>
</comment>
<dbReference type="GO" id="GO:0005743">
    <property type="term" value="C:mitochondrial inner membrane"/>
    <property type="evidence" value="ECO:0007669"/>
    <property type="project" value="UniProtKB-SubCell"/>
</dbReference>
<feature type="site" description="Important for long-chain enoyl-CoA hydratase activity" evidence="42">
    <location>
        <position position="449"/>
    </location>
</feature>
<evidence type="ECO:0000256" key="37">
    <source>
        <dbReference type="ARBA" id="ARBA00066806"/>
    </source>
</evidence>
<dbReference type="EC" id="1.1.1.211" evidence="37"/>
<protein>
    <recommendedName>
        <fullName evidence="38">Trifunctional enzyme subunit alpha, mitochondrial</fullName>
        <ecNumber evidence="37">1.1.1.211</ecNumber>
        <ecNumber evidence="7">4.2.1.17</ecNumber>
    </recommendedName>
    <alternativeName>
        <fullName evidence="39">Monolysocardiolipin acyltransferase</fullName>
    </alternativeName>
    <alternativeName>
        <fullName evidence="40">TP-alpha</fullName>
    </alternativeName>
</protein>
<keyword evidence="19 44" id="KW-0472">Membrane</keyword>
<dbReference type="AlphaFoldDB" id="A0A915NTS3"/>
<dbReference type="SUPFAM" id="SSF52096">
    <property type="entry name" value="ClpP/crotonase"/>
    <property type="match status" value="1"/>
</dbReference>
<evidence type="ECO:0000256" key="5">
    <source>
        <dbReference type="ARBA" id="ARBA00007005"/>
    </source>
</evidence>
<evidence type="ECO:0000256" key="20">
    <source>
        <dbReference type="ARBA" id="ARBA00023239"/>
    </source>
</evidence>
<feature type="site" description="Important for hydroxyacyl-coenzyme A dehydrogenase activity" evidence="42">
    <location>
        <position position="775"/>
    </location>
</feature>
<evidence type="ECO:0000256" key="4">
    <source>
        <dbReference type="ARBA" id="ARBA00005647"/>
    </source>
</evidence>
<dbReference type="CDD" id="cd06558">
    <property type="entry name" value="crotonase-like"/>
    <property type="match status" value="1"/>
</dbReference>
<evidence type="ECO:0000256" key="33">
    <source>
        <dbReference type="ARBA" id="ARBA00052860"/>
    </source>
</evidence>
<comment type="catalytic activity">
    <reaction evidence="35">
        <text>1'-[1,2-di-(9Z,12Z-octadecadienoyl)-sn-glycero-3-phospho]-3'-[1-(9Z,12Z-octadecadienoyl)-sn-glycero-3-phospho]-glycerol + hexadecanoyl-CoA = 1'-[1,2-di-(9Z,12Z-octadecadienoyl)-sn-glycero-3-phospho]-3'-[1-(9Z,12Z-octadecadienoyl)-2-hexadecanoyl-sn-glycero-3-phospho]-glycerol + CoA</text>
        <dbReference type="Rhea" id="RHEA:43680"/>
        <dbReference type="ChEBI" id="CHEBI:57287"/>
        <dbReference type="ChEBI" id="CHEBI:57379"/>
        <dbReference type="ChEBI" id="CHEBI:83580"/>
        <dbReference type="ChEBI" id="CHEBI:83583"/>
    </reaction>
    <physiologicalReaction direction="left-to-right" evidence="35">
        <dbReference type="Rhea" id="RHEA:43681"/>
    </physiologicalReaction>
</comment>
<evidence type="ECO:0000256" key="7">
    <source>
        <dbReference type="ARBA" id="ARBA00012076"/>
    </source>
</evidence>
<dbReference type="InterPro" id="IPR036291">
    <property type="entry name" value="NAD(P)-bd_dom_sf"/>
</dbReference>
<dbReference type="GO" id="GO:0006635">
    <property type="term" value="P:fatty acid beta-oxidation"/>
    <property type="evidence" value="ECO:0007669"/>
    <property type="project" value="InterPro"/>
</dbReference>
<dbReference type="GO" id="GO:0070403">
    <property type="term" value="F:NAD+ binding"/>
    <property type="evidence" value="ECO:0007669"/>
    <property type="project" value="InterPro"/>
</dbReference>
<evidence type="ECO:0000256" key="41">
    <source>
        <dbReference type="PIRSR" id="PIRSR612803-1"/>
    </source>
</evidence>
<dbReference type="SUPFAM" id="SSF51735">
    <property type="entry name" value="NAD(P)-binding Rossmann-fold domains"/>
    <property type="match status" value="1"/>
</dbReference>
<evidence type="ECO:0000256" key="2">
    <source>
        <dbReference type="ARBA" id="ARBA00004273"/>
    </source>
</evidence>
<comment type="catalytic activity">
    <reaction evidence="24">
        <text>(3S)-hydroxydecanoyl-CoA + NAD(+) = 3-oxodecanoyl-CoA + NADH + H(+)</text>
        <dbReference type="Rhea" id="RHEA:31187"/>
        <dbReference type="ChEBI" id="CHEBI:15378"/>
        <dbReference type="ChEBI" id="CHEBI:57540"/>
        <dbReference type="ChEBI" id="CHEBI:57945"/>
        <dbReference type="ChEBI" id="CHEBI:62548"/>
        <dbReference type="ChEBI" id="CHEBI:62616"/>
    </reaction>
    <physiologicalReaction direction="left-to-right" evidence="24">
        <dbReference type="Rhea" id="RHEA:31188"/>
    </physiologicalReaction>
</comment>
<evidence type="ECO:0000256" key="43">
    <source>
        <dbReference type="SAM" id="MobiDB-lite"/>
    </source>
</evidence>
<evidence type="ECO:0000256" key="30">
    <source>
        <dbReference type="ARBA" id="ARBA00052224"/>
    </source>
</evidence>
<comment type="catalytic activity">
    <reaction evidence="32">
        <text>(3S)-hydroxytetradecanoyl-CoA + NAD(+) = 3-oxotetradecanoyl-CoA + NADH + H(+)</text>
        <dbReference type="Rhea" id="RHEA:31167"/>
        <dbReference type="ChEBI" id="CHEBI:15378"/>
        <dbReference type="ChEBI" id="CHEBI:57540"/>
        <dbReference type="ChEBI" id="CHEBI:57945"/>
        <dbReference type="ChEBI" id="CHEBI:62543"/>
        <dbReference type="ChEBI" id="CHEBI:62614"/>
    </reaction>
    <physiologicalReaction direction="left-to-right" evidence="32">
        <dbReference type="Rhea" id="RHEA:31168"/>
    </physiologicalReaction>
</comment>
<feature type="site" description="Important for long-chain enoyl-CoA hydratase activity" evidence="42">
    <location>
        <position position="427"/>
    </location>
</feature>
<evidence type="ECO:0000256" key="18">
    <source>
        <dbReference type="ARBA" id="ARBA00023128"/>
    </source>
</evidence>
<dbReference type="NCBIfam" id="TIGR02441">
    <property type="entry name" value="fa_ox_alpha_mit"/>
    <property type="match status" value="1"/>
</dbReference>
<comment type="subunit">
    <text evidence="36">Heterotetramer of 2 alpha/HADHA and 2 beta/HADHB subunits; forms the mitochondrial trifunctional enzyme. Also purified as higher order heterooligomers including a 4 alpha/HADHA and 4 beta/HADHB heterooligomer which physiological significance remains unclear. The mitochondrial trifunctional enzyme interacts with MTLN.</text>
</comment>
<dbReference type="InterPro" id="IPR001753">
    <property type="entry name" value="Enoyl-CoA_hydra/iso"/>
</dbReference>
<reference evidence="49" key="1">
    <citation type="submission" date="2022-11" db="UniProtKB">
        <authorList>
            <consortium name="WormBaseParasite"/>
        </authorList>
    </citation>
    <scope>IDENTIFICATION</scope>
</reference>
<evidence type="ECO:0000256" key="3">
    <source>
        <dbReference type="ARBA" id="ARBA00005005"/>
    </source>
</evidence>
<evidence type="ECO:0000256" key="42">
    <source>
        <dbReference type="PIRSR" id="PIRSR612803-2"/>
    </source>
</evidence>
<dbReference type="Proteomes" id="UP000887560">
    <property type="component" value="Unplaced"/>
</dbReference>
<evidence type="ECO:0000256" key="28">
    <source>
        <dbReference type="ARBA" id="ARBA00051215"/>
    </source>
</evidence>
<keyword evidence="21" id="KW-0511">Multifunctional enzyme</keyword>
<evidence type="ECO:0000256" key="25">
    <source>
        <dbReference type="ARBA" id="ARBA00049556"/>
    </source>
</evidence>
<dbReference type="InterPro" id="IPR000988">
    <property type="entry name" value="Ribosomal_eL24-rel_N"/>
</dbReference>
<evidence type="ECO:0000313" key="49">
    <source>
        <dbReference type="WBParaSite" id="scf7180000420269.g5022"/>
    </source>
</evidence>
<evidence type="ECO:0000259" key="47">
    <source>
        <dbReference type="Pfam" id="PF02737"/>
    </source>
</evidence>
<evidence type="ECO:0000256" key="10">
    <source>
        <dbReference type="ARBA" id="ARBA00022679"/>
    </source>
</evidence>
<keyword evidence="16" id="KW-0520">NAD</keyword>
<evidence type="ECO:0000259" key="45">
    <source>
        <dbReference type="Pfam" id="PF00725"/>
    </source>
</evidence>
<dbReference type="FunFam" id="3.90.226.10:FF:000011">
    <property type="entry name" value="Fatty acid oxidation complex subunit alpha"/>
    <property type="match status" value="1"/>
</dbReference>
<comment type="catalytic activity">
    <reaction evidence="27">
        <text>a long-chain (3S)-3-hydroxy fatty acyl-CoA + NAD(+) = a long-chain 3-oxo-fatty acyl-CoA + NADH + H(+)</text>
        <dbReference type="Rhea" id="RHEA:52656"/>
        <dbReference type="ChEBI" id="CHEBI:15378"/>
        <dbReference type="ChEBI" id="CHEBI:57540"/>
        <dbReference type="ChEBI" id="CHEBI:57945"/>
        <dbReference type="ChEBI" id="CHEBI:136757"/>
        <dbReference type="ChEBI" id="CHEBI:136758"/>
        <dbReference type="EC" id="1.1.1.211"/>
    </reaction>
    <physiologicalReaction direction="left-to-right" evidence="27">
        <dbReference type="Rhea" id="RHEA:52657"/>
    </physiologicalReaction>
</comment>
<comment type="catalytic activity">
    <reaction evidence="25">
        <text>a (3S)-3-hydroxyacyl-CoA + NAD(+) = a 3-oxoacyl-CoA + NADH + H(+)</text>
        <dbReference type="Rhea" id="RHEA:22432"/>
        <dbReference type="ChEBI" id="CHEBI:15378"/>
        <dbReference type="ChEBI" id="CHEBI:57318"/>
        <dbReference type="ChEBI" id="CHEBI:57540"/>
        <dbReference type="ChEBI" id="CHEBI:57945"/>
        <dbReference type="ChEBI" id="CHEBI:90726"/>
        <dbReference type="EC" id="1.1.1.35"/>
    </reaction>
</comment>
<comment type="catalytic activity">
    <reaction evidence="34">
        <text>(3S)-3-hydroxydodecanoyl-CoA + NAD(+) = 3-oxododecanoyl-CoA + NADH + H(+)</text>
        <dbReference type="Rhea" id="RHEA:31179"/>
        <dbReference type="ChEBI" id="CHEBI:15378"/>
        <dbReference type="ChEBI" id="CHEBI:57540"/>
        <dbReference type="ChEBI" id="CHEBI:57945"/>
        <dbReference type="ChEBI" id="CHEBI:62558"/>
        <dbReference type="ChEBI" id="CHEBI:62615"/>
    </reaction>
    <physiologicalReaction direction="left-to-right" evidence="34">
        <dbReference type="Rhea" id="RHEA:31180"/>
    </physiologicalReaction>
</comment>
<evidence type="ECO:0000256" key="22">
    <source>
        <dbReference type="ARBA" id="ARBA00035854"/>
    </source>
</evidence>
<dbReference type="FunFam" id="3.40.50.720:FF:000009">
    <property type="entry name" value="Fatty oxidation complex, alpha subunit"/>
    <property type="match status" value="1"/>
</dbReference>
<evidence type="ECO:0000256" key="6">
    <source>
        <dbReference type="ARBA" id="ARBA00008750"/>
    </source>
</evidence>
<evidence type="ECO:0000256" key="23">
    <source>
        <dbReference type="ARBA" id="ARBA00047613"/>
    </source>
</evidence>
<dbReference type="GO" id="GO:0004300">
    <property type="term" value="F:enoyl-CoA hydratase activity"/>
    <property type="evidence" value="ECO:0007669"/>
    <property type="project" value="UniProtKB-EC"/>
</dbReference>
<keyword evidence="15" id="KW-0560">Oxidoreductase</keyword>
<feature type="region of interest" description="Disordered" evidence="43">
    <location>
        <begin position="1"/>
        <end position="21"/>
    </location>
</feature>
<feature type="domain" description="Large ribosomal subunit protein eL24-related N-terminal" evidence="46">
    <location>
        <begin position="1059"/>
        <end position="1087"/>
    </location>
</feature>
<proteinExistence type="inferred from homology"/>
<keyword evidence="9" id="KW-0597">Phosphoprotein</keyword>
<keyword evidence="17" id="KW-0443">Lipid metabolism</keyword>
<evidence type="ECO:0000256" key="16">
    <source>
        <dbReference type="ARBA" id="ARBA00023027"/>
    </source>
</evidence>
<comment type="similarity">
    <text evidence="5">In the central section; belongs to the 3-hydroxyacyl-CoA dehydrogenase family.</text>
</comment>
<dbReference type="InterPro" id="IPR006176">
    <property type="entry name" value="3-OHacyl-CoA_DH_NAD-bd"/>
</dbReference>
<comment type="subcellular location">
    <subcellularLocation>
        <location evidence="2">Mitochondrion inner membrane</location>
    </subcellularLocation>
</comment>
<feature type="domain" description="3-hydroxyacyl-CoA dehydrogenase C-terminal" evidence="45">
    <location>
        <begin position="965"/>
        <end position="1043"/>
    </location>
</feature>
<dbReference type="FunFam" id="1.10.1040.50:FF:000002">
    <property type="entry name" value="Trifunctional enzyme subunit alpha, mitochondrial"/>
    <property type="match status" value="1"/>
</dbReference>
<dbReference type="GO" id="GO:0016740">
    <property type="term" value="F:transferase activity"/>
    <property type="evidence" value="ECO:0007669"/>
    <property type="project" value="UniProtKB-KW"/>
</dbReference>
<comment type="pathway">
    <text evidence="3">Lipid metabolism; fatty acid beta-oxidation.</text>
</comment>
<dbReference type="GO" id="GO:0016509">
    <property type="term" value="F:long-chain (3S)-3-hydroxyacyl-CoA dehydrogenase (NAD+) activity"/>
    <property type="evidence" value="ECO:0007669"/>
    <property type="project" value="UniProtKB-EC"/>
</dbReference>
<dbReference type="InterPro" id="IPR012803">
    <property type="entry name" value="Fa_ox_alpha_mit"/>
</dbReference>
<feature type="domain" description="3-hydroxyacyl-CoA dehydrogenase C-terminal" evidence="45">
    <location>
        <begin position="821"/>
        <end position="916"/>
    </location>
</feature>
<dbReference type="Gene3D" id="3.90.226.10">
    <property type="entry name" value="2-enoyl-CoA Hydratase, Chain A, domain 1"/>
    <property type="match status" value="1"/>
</dbReference>
<dbReference type="Gene3D" id="3.40.50.720">
    <property type="entry name" value="NAD(P)-binding Rossmann-like Domain"/>
    <property type="match status" value="1"/>
</dbReference>
<dbReference type="PANTHER" id="PTHR43612:SF3">
    <property type="entry name" value="TRIFUNCTIONAL ENZYME SUBUNIT ALPHA, MITOCHONDRIAL"/>
    <property type="match status" value="1"/>
</dbReference>
<evidence type="ECO:0000256" key="44">
    <source>
        <dbReference type="SAM" id="Phobius"/>
    </source>
</evidence>
<evidence type="ECO:0000256" key="38">
    <source>
        <dbReference type="ARBA" id="ARBA00068347"/>
    </source>
</evidence>
<comment type="catalytic activity">
    <reaction evidence="22">
        <text>a (3S)-3-hydroxyacyl-CoA = a (2E)-enoyl-CoA + H2O</text>
        <dbReference type="Rhea" id="RHEA:16105"/>
        <dbReference type="ChEBI" id="CHEBI:15377"/>
        <dbReference type="ChEBI" id="CHEBI:57318"/>
        <dbReference type="ChEBI" id="CHEBI:58856"/>
        <dbReference type="EC" id="4.2.1.17"/>
    </reaction>
    <physiologicalReaction direction="right-to-left" evidence="22">
        <dbReference type="Rhea" id="RHEA:16107"/>
    </physiologicalReaction>
</comment>
<evidence type="ECO:0000256" key="13">
    <source>
        <dbReference type="ARBA" id="ARBA00022946"/>
    </source>
</evidence>
<comment type="similarity">
    <text evidence="6">In the N-terminal section; belongs to the enoyl-CoA hydratase/isomerase family.</text>
</comment>
<keyword evidence="44" id="KW-1133">Transmembrane helix</keyword>
<dbReference type="SUPFAM" id="SSF48179">
    <property type="entry name" value="6-phosphogluconate dehydrogenase C-terminal domain-like"/>
    <property type="match status" value="2"/>
</dbReference>
<keyword evidence="44" id="KW-0812">Transmembrane</keyword>
<evidence type="ECO:0000256" key="17">
    <source>
        <dbReference type="ARBA" id="ARBA00023098"/>
    </source>
</evidence>
<comment type="catalytic activity">
    <reaction evidence="26">
        <text>1'-[1,2-di-(9Z,12Z-octadecadienoyl)-sn-glycero-3-phospho]-3'-[1-(9Z,12Z-octadecadienoyl)-sn-glycero-3-phospho]-glycerol + (9Z,12Z)-octadecadienoyl-CoA = 1',3'-bis-[1,2-di-(9Z,12Z-octadecadienoyl)-sn-glycero-3-phospho]-glycerol + CoA</text>
        <dbReference type="Rhea" id="RHEA:43672"/>
        <dbReference type="ChEBI" id="CHEBI:57287"/>
        <dbReference type="ChEBI" id="CHEBI:57383"/>
        <dbReference type="ChEBI" id="CHEBI:83580"/>
        <dbReference type="ChEBI" id="CHEBI:83581"/>
    </reaction>
    <physiologicalReaction direction="left-to-right" evidence="26">
        <dbReference type="Rhea" id="RHEA:43673"/>
    </physiologicalReaction>
</comment>
<keyword evidence="18" id="KW-0496">Mitochondrion</keyword>
<feature type="domain" description="3-hydroxyacyl-CoA dehydrogenase NAD binding" evidence="47">
    <location>
        <begin position="640"/>
        <end position="819"/>
    </location>
</feature>
<keyword evidence="48" id="KW-1185">Reference proteome</keyword>
<keyword evidence="12" id="KW-0276">Fatty acid metabolism</keyword>
<dbReference type="WBParaSite" id="scf7180000420269.g5022">
    <property type="protein sequence ID" value="scf7180000420269.g5022"/>
    <property type="gene ID" value="scf7180000420269.g5022"/>
</dbReference>
<feature type="region of interest" description="Disordered" evidence="43">
    <location>
        <begin position="1190"/>
        <end position="1217"/>
    </location>
</feature>
<evidence type="ECO:0000259" key="46">
    <source>
        <dbReference type="Pfam" id="PF01246"/>
    </source>
</evidence>
<keyword evidence="8" id="KW-0488">Methylation</keyword>
<keyword evidence="13" id="KW-0809">Transit peptide</keyword>
<feature type="transmembrane region" description="Helical" evidence="44">
    <location>
        <begin position="120"/>
        <end position="141"/>
    </location>
</feature>
<keyword evidence="11" id="KW-0999">Mitochondrion inner membrane</keyword>
<evidence type="ECO:0000256" key="35">
    <source>
        <dbReference type="ARBA" id="ARBA00052989"/>
    </source>
</evidence>
<evidence type="ECO:0000256" key="15">
    <source>
        <dbReference type="ARBA" id="ARBA00023002"/>
    </source>
</evidence>
<feature type="compositionally biased region" description="Basic and acidic residues" evidence="43">
    <location>
        <begin position="1190"/>
        <end position="1201"/>
    </location>
</feature>
<comment type="catalytic activity">
    <reaction evidence="29">
        <text>(3S)-hydroxyoctanoyl-CoA = (2E)-octenoyl-CoA + H2O</text>
        <dbReference type="Rhea" id="RHEA:31199"/>
        <dbReference type="ChEBI" id="CHEBI:15377"/>
        <dbReference type="ChEBI" id="CHEBI:62242"/>
        <dbReference type="ChEBI" id="CHEBI:62617"/>
    </reaction>
    <physiologicalReaction direction="right-to-left" evidence="29">
        <dbReference type="Rhea" id="RHEA:31201"/>
    </physiologicalReaction>
</comment>
<evidence type="ECO:0000256" key="39">
    <source>
        <dbReference type="ARBA" id="ARBA00077617"/>
    </source>
</evidence>
<evidence type="ECO:0000256" key="31">
    <source>
        <dbReference type="ARBA" id="ARBA00052711"/>
    </source>
</evidence>
<comment type="catalytic activity">
    <reaction evidence="31">
        <text>(3S)-3-hydroxydodecanoyl-CoA = (2E)-dodecenoyl-CoA + H2O</text>
        <dbReference type="Rhea" id="RHEA:31075"/>
        <dbReference type="ChEBI" id="CHEBI:15377"/>
        <dbReference type="ChEBI" id="CHEBI:57330"/>
        <dbReference type="ChEBI" id="CHEBI:62558"/>
    </reaction>
    <physiologicalReaction direction="right-to-left" evidence="31">
        <dbReference type="Rhea" id="RHEA:31077"/>
    </physiologicalReaction>
</comment>
<feature type="transmembrane region" description="Helical" evidence="44">
    <location>
        <begin position="90"/>
        <end position="108"/>
    </location>
</feature>
<dbReference type="Gene3D" id="1.10.1040.50">
    <property type="match status" value="1"/>
</dbReference>
<dbReference type="Pfam" id="PF00725">
    <property type="entry name" value="3HCDH"/>
    <property type="match status" value="2"/>
</dbReference>
<comment type="catalytic activity">
    <reaction evidence="28">
        <text>a 4-saturated-(3S)-3-hydroxyacyl-CoA = a (3E)-enoyl-CoA + H2O</text>
        <dbReference type="Rhea" id="RHEA:20724"/>
        <dbReference type="ChEBI" id="CHEBI:15377"/>
        <dbReference type="ChEBI" id="CHEBI:58521"/>
        <dbReference type="ChEBI" id="CHEBI:137480"/>
        <dbReference type="EC" id="4.2.1.17"/>
    </reaction>
    <physiologicalReaction direction="right-to-left" evidence="28">
        <dbReference type="Rhea" id="RHEA:20726"/>
    </physiologicalReaction>
</comment>
<evidence type="ECO:0000256" key="32">
    <source>
        <dbReference type="ARBA" id="ARBA00052834"/>
    </source>
</evidence>
<dbReference type="Pfam" id="PF00378">
    <property type="entry name" value="ECH_1"/>
    <property type="match status" value="1"/>
</dbReference>
<dbReference type="Pfam" id="PF01246">
    <property type="entry name" value="Ribosomal_L24e"/>
    <property type="match status" value="1"/>
</dbReference>
<feature type="transmembrane region" description="Helical" evidence="44">
    <location>
        <begin position="162"/>
        <end position="183"/>
    </location>
</feature>
<dbReference type="Gene3D" id="2.30.170.20">
    <property type="entry name" value="Ribosomal protein L24e"/>
    <property type="match status" value="1"/>
</dbReference>
<sequence length="1230" mass="135597">MGKQTINSTTRQPLNGGLGGGRTHQRIRIGFSDLEPLWNAEDDKYKVFCRSVHVSKAALYVSYVQLIASVQTPSADDWVESFNNRYMSQLMMAVTLHVLLLVVLIHGIKTERKSLLMPYIVYAAITVLTGLVGIVNDIFYLDSHIMQDGGTNSVVRSQLRRHLLATIVQAWFLSIIWRCYGYLGDKKVARQIRDQMCSTASAFRYPENLMCSGYALMQQPPPYADTVMTPSATIPPPVYIGPIGSGIEKPVAKSPSQTTTATTELATEAKEDSENYLINSAGATPATKSEPHRPSPVTTSEVKQPLNMKTQVGDSVTWNIKGNGIAVVKIDCPGEKVNSLNEAVSKDLTAAFNAIEQNPSVRGVVLISGKPNNFIAGADIRMLEKCKSVSEAAKISSDAKVQFDKLENSKKPIVAAIMGPCMGGGLELAMACHYRIAVDSPKTQLALPEVMLGLLPGAGGTQRLPKLVDIQTALQMMLTGKVLRPNKAKKLGLVDHLVQPIGPGLTDPLTGTHRYLEEVAIQTCEQLADGSLKVTKNKPFAQQLTNLLLTSRPLIDALLVRKAKETVMKQTHGNYPAPLKILDVVRNGLIDGPQVGYEQETQAFGELSQTKQSAALVGLYWGRTECQKDKYGDAKKCERLGVIGAGLMGAGIANVSIDQGIETVLIDTNQGALDRGLKQITTQMEGQLKKKKFTSAEHTRYLSSLKPVLNDYSHLKNSDVVIEAVFEDLGLKHKIIQKLEENVPEHCVIATNTSALPIKDIASASKRPERIIGMHYFSPVDKMQLLEIITSEKTSKETLAVAAKLGLAQKKLIVVVKDCPGFFVVRCISPMLSEVMRLLQEGLTPTEADKITNQFGFPVGMATLADEVGLDVGDHVASFLSKALGPRVQGGSSQMLQDMVQAGFKGRKSGAGIYDYNPQSTNPLVKFGIGKAPKKVVNEKAVEILKRYSLTPPSGASSVEDQQLRVVCRFVNEAIICLEEGIISAPSDGDIASVFGVGFPPFWGGPFRFVDLYGADKLVKKMEKYASIYPSVQFQPCQLLLGLSRKDGQKVFWLLNISMRLEKCWFCSSTIWPGHGIQFARNDGTELVNDSVQALEQKRNEPVKYDRNLWNEAVEAMKQIHEIRHRRYGQLIKNKLKPGQLRQKQAMIKKAKTRMHLIRSPFANDVKDEDEQMDMEYKEESDIEQGDVIEIKEENVEDEKVTKKKKNKLNKSKELPETQTMMLVETIEDD</sequence>